<proteinExistence type="inferred from homology"/>
<evidence type="ECO:0000256" key="7">
    <source>
        <dbReference type="ARBA" id="ARBA00023211"/>
    </source>
</evidence>
<dbReference type="SUPFAM" id="SSF55920">
    <property type="entry name" value="Creatinase/aminopeptidase"/>
    <property type="match status" value="1"/>
</dbReference>
<dbReference type="SUPFAM" id="SSF53092">
    <property type="entry name" value="Creatinase/prolidase N-terminal domain"/>
    <property type="match status" value="1"/>
</dbReference>
<dbReference type="InterPro" id="IPR036005">
    <property type="entry name" value="Creatinase/aminopeptidase-like"/>
</dbReference>
<evidence type="ECO:0000256" key="2">
    <source>
        <dbReference type="ARBA" id="ARBA00001936"/>
    </source>
</evidence>
<dbReference type="InterPro" id="IPR007865">
    <property type="entry name" value="Aminopep_P_N"/>
</dbReference>
<comment type="similarity">
    <text evidence="3 8">Belongs to the peptidase M24B family.</text>
</comment>
<dbReference type="InterPro" id="IPR029149">
    <property type="entry name" value="Creatin/AminoP/Spt16_N"/>
</dbReference>
<dbReference type="Gene3D" id="3.90.230.10">
    <property type="entry name" value="Creatinase/methionine aminopeptidase superfamily"/>
    <property type="match status" value="1"/>
</dbReference>
<keyword evidence="12" id="KW-1185">Reference proteome</keyword>
<keyword evidence="11" id="KW-0031">Aminopeptidase</keyword>
<evidence type="ECO:0000256" key="6">
    <source>
        <dbReference type="ARBA" id="ARBA00022801"/>
    </source>
</evidence>
<dbReference type="SMART" id="SM01011">
    <property type="entry name" value="AMP_N"/>
    <property type="match status" value="1"/>
</dbReference>
<protein>
    <recommendedName>
        <fullName evidence="4">Xaa-Pro aminopeptidase</fullName>
        <ecNumber evidence="4">3.4.11.9</ecNumber>
    </recommendedName>
</protein>
<dbReference type="GO" id="GO:0030145">
    <property type="term" value="F:manganese ion binding"/>
    <property type="evidence" value="ECO:0007669"/>
    <property type="project" value="InterPro"/>
</dbReference>
<dbReference type="InterPro" id="IPR001131">
    <property type="entry name" value="Peptidase_M24B_aminopep-P_CS"/>
</dbReference>
<dbReference type="GO" id="GO:0006508">
    <property type="term" value="P:proteolysis"/>
    <property type="evidence" value="ECO:0007669"/>
    <property type="project" value="TreeGrafter"/>
</dbReference>
<evidence type="ECO:0000256" key="3">
    <source>
        <dbReference type="ARBA" id="ARBA00008766"/>
    </source>
</evidence>
<feature type="region of interest" description="Disordered" evidence="9">
    <location>
        <begin position="1"/>
        <end position="41"/>
    </location>
</feature>
<evidence type="ECO:0000313" key="12">
    <source>
        <dbReference type="Proteomes" id="UP001224674"/>
    </source>
</evidence>
<organism evidence="11 12">
    <name type="scientific">Auritidibacter ignavus</name>
    <dbReference type="NCBI Taxonomy" id="678932"/>
    <lineage>
        <taxon>Bacteria</taxon>
        <taxon>Bacillati</taxon>
        <taxon>Actinomycetota</taxon>
        <taxon>Actinomycetes</taxon>
        <taxon>Micrococcales</taxon>
        <taxon>Micrococcaceae</taxon>
        <taxon>Auritidibacter</taxon>
    </lineage>
</organism>
<gene>
    <name evidence="11" type="ORF">QDX21_00090</name>
</gene>
<dbReference type="GO" id="GO:0005829">
    <property type="term" value="C:cytosol"/>
    <property type="evidence" value="ECO:0007669"/>
    <property type="project" value="TreeGrafter"/>
</dbReference>
<accession>A0AAJ6AH95</accession>
<dbReference type="PROSITE" id="PS00491">
    <property type="entry name" value="PROLINE_PEPTIDASE"/>
    <property type="match status" value="1"/>
</dbReference>
<dbReference type="InterPro" id="IPR052433">
    <property type="entry name" value="X-Pro_dipept-like"/>
</dbReference>
<reference evidence="11 12" key="1">
    <citation type="submission" date="2023-03" db="EMBL/GenBank/DDBJ databases">
        <title>Complete genome sequences of several Auritidibacter ignavus strains isolated from ear infections.</title>
        <authorList>
            <person name="Baehr T."/>
            <person name="Baumhoegger A.M."/>
        </authorList>
    </citation>
    <scope>NUCLEOTIDE SEQUENCE [LARGE SCALE GENOMIC DNA]</scope>
    <source>
        <strain evidence="11 12">BABAE-6</strain>
    </source>
</reference>
<evidence type="ECO:0000256" key="8">
    <source>
        <dbReference type="RuleBase" id="RU000590"/>
    </source>
</evidence>
<dbReference type="CDD" id="cd01087">
    <property type="entry name" value="Prolidase"/>
    <property type="match status" value="1"/>
</dbReference>
<dbReference type="AlphaFoldDB" id="A0AAJ6AH95"/>
<dbReference type="PANTHER" id="PTHR43226:SF4">
    <property type="entry name" value="XAA-PRO AMINOPEPTIDASE 3"/>
    <property type="match status" value="1"/>
</dbReference>
<dbReference type="EMBL" id="CP122566">
    <property type="protein sequence ID" value="WGH93260.1"/>
    <property type="molecule type" value="Genomic_DNA"/>
</dbReference>
<comment type="cofactor">
    <cofactor evidence="2">
        <name>Mn(2+)</name>
        <dbReference type="ChEBI" id="CHEBI:29035"/>
    </cofactor>
</comment>
<dbReference type="Pfam" id="PF00557">
    <property type="entry name" value="Peptidase_M24"/>
    <property type="match status" value="1"/>
</dbReference>
<dbReference type="Gene3D" id="3.40.350.10">
    <property type="entry name" value="Creatinase/prolidase N-terminal domain"/>
    <property type="match status" value="1"/>
</dbReference>
<name>A0AAJ6AH95_9MICC</name>
<evidence type="ECO:0000313" key="11">
    <source>
        <dbReference type="EMBL" id="WGH93260.1"/>
    </source>
</evidence>
<dbReference type="RefSeq" id="WP_279674886.1">
    <property type="nucleotide sequence ID" value="NZ_CP122566.1"/>
</dbReference>
<keyword evidence="7" id="KW-0464">Manganese</keyword>
<dbReference type="Proteomes" id="UP001224674">
    <property type="component" value="Chromosome"/>
</dbReference>
<sequence length="533" mass="58800">MTESSASSAQHRSSTSRDQLDEQPEQALSQRGENRSRRPESQAFKDFMGSQWAPVEHPEFSAYAVASYAATRRKAVSERFPGERLIIPAGAPKVRSNDTDYRFRPHSAFTHLTGLGIDHEPDAALVMQPVEPGTGDQGSGHVSTLYFRPLATRDSEEFYANAKIGEFWVGPRPTLRELEARTGLKTKSLDELEYAVTVDAGAVEIGGTRLRVVRGADLNMEALVDTSRINTGVDLEASDRLDAELSEYLSELRLVKDEWEIGELRGSVDATARGFDDIIRALPAAKQVQRGERVIETAFFSRARLEGNDLGYDTIAAAGNNATILHWIRNTGPIVDGQLLLVDAGVEAESLYTADITRTLPINGRFSELQAQVYNAVLAAADAAFEIVRPGIRFRDVHDRATEVLAQHLDAWGILPVSVDEAVSLSGQQHRRWMPHGTSHHLGLDVHDCAQARRELYMDGVLEPGMVFTIEPGLYFKNEDLAVPAEYRGLGIRIEDDILVTDQGAENLSATIPRTVDEVEAWMASLLGENNRQ</sequence>
<dbReference type="EC" id="3.4.11.9" evidence="4"/>
<keyword evidence="6" id="KW-0378">Hydrolase</keyword>
<dbReference type="PANTHER" id="PTHR43226">
    <property type="entry name" value="XAA-PRO AMINOPEPTIDASE 3"/>
    <property type="match status" value="1"/>
</dbReference>
<evidence type="ECO:0000256" key="9">
    <source>
        <dbReference type="SAM" id="MobiDB-lite"/>
    </source>
</evidence>
<evidence type="ECO:0000256" key="4">
    <source>
        <dbReference type="ARBA" id="ARBA00012574"/>
    </source>
</evidence>
<evidence type="ECO:0000256" key="5">
    <source>
        <dbReference type="ARBA" id="ARBA00022723"/>
    </source>
</evidence>
<evidence type="ECO:0000259" key="10">
    <source>
        <dbReference type="SMART" id="SM01011"/>
    </source>
</evidence>
<feature type="compositionally biased region" description="Low complexity" evidence="9">
    <location>
        <begin position="1"/>
        <end position="17"/>
    </location>
</feature>
<evidence type="ECO:0000256" key="1">
    <source>
        <dbReference type="ARBA" id="ARBA00001424"/>
    </source>
</evidence>
<keyword evidence="11" id="KW-0645">Protease</keyword>
<feature type="domain" description="Aminopeptidase P N-terminal" evidence="10">
    <location>
        <begin position="63"/>
        <end position="221"/>
    </location>
</feature>
<dbReference type="InterPro" id="IPR000994">
    <property type="entry name" value="Pept_M24"/>
</dbReference>
<keyword evidence="5 8" id="KW-0479">Metal-binding</keyword>
<dbReference type="Pfam" id="PF05195">
    <property type="entry name" value="AMP_N"/>
    <property type="match status" value="1"/>
</dbReference>
<comment type="catalytic activity">
    <reaction evidence="1">
        <text>Release of any N-terminal amino acid, including proline, that is linked to proline, even from a dipeptide or tripeptide.</text>
        <dbReference type="EC" id="3.4.11.9"/>
    </reaction>
</comment>
<dbReference type="GO" id="GO:0070006">
    <property type="term" value="F:metalloaminopeptidase activity"/>
    <property type="evidence" value="ECO:0007669"/>
    <property type="project" value="InterPro"/>
</dbReference>